<proteinExistence type="predicted"/>
<organism evidence="2 3">
    <name type="scientific">Mycena albidolilacea</name>
    <dbReference type="NCBI Taxonomy" id="1033008"/>
    <lineage>
        <taxon>Eukaryota</taxon>
        <taxon>Fungi</taxon>
        <taxon>Dikarya</taxon>
        <taxon>Basidiomycota</taxon>
        <taxon>Agaricomycotina</taxon>
        <taxon>Agaricomycetes</taxon>
        <taxon>Agaricomycetidae</taxon>
        <taxon>Agaricales</taxon>
        <taxon>Marasmiineae</taxon>
        <taxon>Mycenaceae</taxon>
        <taxon>Mycena</taxon>
    </lineage>
</organism>
<feature type="compositionally biased region" description="Polar residues" evidence="1">
    <location>
        <begin position="17"/>
        <end position="26"/>
    </location>
</feature>
<dbReference type="AlphaFoldDB" id="A0AAD7AV54"/>
<comment type="caution">
    <text evidence="2">The sequence shown here is derived from an EMBL/GenBank/DDBJ whole genome shotgun (WGS) entry which is preliminary data.</text>
</comment>
<reference evidence="2" key="1">
    <citation type="submission" date="2023-03" db="EMBL/GenBank/DDBJ databases">
        <title>Massive genome expansion in bonnet fungi (Mycena s.s.) driven by repeated elements and novel gene families across ecological guilds.</title>
        <authorList>
            <consortium name="Lawrence Berkeley National Laboratory"/>
            <person name="Harder C.B."/>
            <person name="Miyauchi S."/>
            <person name="Viragh M."/>
            <person name="Kuo A."/>
            <person name="Thoen E."/>
            <person name="Andreopoulos B."/>
            <person name="Lu D."/>
            <person name="Skrede I."/>
            <person name="Drula E."/>
            <person name="Henrissat B."/>
            <person name="Morin E."/>
            <person name="Kohler A."/>
            <person name="Barry K."/>
            <person name="LaButti K."/>
            <person name="Morin E."/>
            <person name="Salamov A."/>
            <person name="Lipzen A."/>
            <person name="Mereny Z."/>
            <person name="Hegedus B."/>
            <person name="Baldrian P."/>
            <person name="Stursova M."/>
            <person name="Weitz H."/>
            <person name="Taylor A."/>
            <person name="Grigoriev I.V."/>
            <person name="Nagy L.G."/>
            <person name="Martin F."/>
            <person name="Kauserud H."/>
        </authorList>
    </citation>
    <scope>NUCLEOTIDE SEQUENCE</scope>
    <source>
        <strain evidence="2">CBHHK002</strain>
    </source>
</reference>
<name>A0AAD7AV54_9AGAR</name>
<feature type="region of interest" description="Disordered" evidence="1">
    <location>
        <begin position="1"/>
        <end position="47"/>
    </location>
</feature>
<evidence type="ECO:0000256" key="1">
    <source>
        <dbReference type="SAM" id="MobiDB-lite"/>
    </source>
</evidence>
<keyword evidence="3" id="KW-1185">Reference proteome</keyword>
<gene>
    <name evidence="2" type="ORF">DFH08DRAFT_796509</name>
</gene>
<evidence type="ECO:0000313" key="2">
    <source>
        <dbReference type="EMBL" id="KAJ7368624.1"/>
    </source>
</evidence>
<dbReference type="Proteomes" id="UP001218218">
    <property type="component" value="Unassembled WGS sequence"/>
</dbReference>
<evidence type="ECO:0000313" key="3">
    <source>
        <dbReference type="Proteomes" id="UP001218218"/>
    </source>
</evidence>
<sequence>MDRRKCKRTVYKHSASTEETSLSNAANRRVHVQHNPAPPRSPQKGRAFDNFDHLMGLAGDEELPVSVISEGPAALKIKVKKKAKRYDNSEWEDDHFKLRTTRDSVAQVLPRLGKFRL</sequence>
<accession>A0AAD7AV54</accession>
<feature type="compositionally biased region" description="Basic residues" evidence="1">
    <location>
        <begin position="1"/>
        <end position="11"/>
    </location>
</feature>
<dbReference type="EMBL" id="JARIHO010000001">
    <property type="protein sequence ID" value="KAJ7368624.1"/>
    <property type="molecule type" value="Genomic_DNA"/>
</dbReference>
<protein>
    <submittedName>
        <fullName evidence="2">Uncharacterized protein</fullName>
    </submittedName>
</protein>